<reference evidence="1 2" key="1">
    <citation type="submission" date="2019-07" db="EMBL/GenBank/DDBJ databases">
        <title>Qingshengfaniella alkalisoli gen. nov., sp. nov., isolated from saline soil.</title>
        <authorList>
            <person name="Xu L."/>
            <person name="Huang X.-X."/>
            <person name="Sun J.-Q."/>
        </authorList>
    </citation>
    <scope>NUCLEOTIDE SEQUENCE [LARGE SCALE GENOMIC DNA]</scope>
    <source>
        <strain evidence="1 2">DSM 27279</strain>
    </source>
</reference>
<proteinExistence type="predicted"/>
<dbReference type="AlphaFoldDB" id="A0A556AXB4"/>
<dbReference type="OrthoDB" id="5497800at2"/>
<sequence length="278" mass="30762">MQALLKRFLFFFVIPLFPVAVVLAASKPFDGADAIASPKSAIMKVENACAFPSEAKVLEDDNGAVLKVWRLEGAAQFNVASLPKDAGLLEYQRYIASLGIDARKPPLKVPANLNDKERRIWDAEIRNNETIYRLKLGAIEPISCLDALLFAEQNRRLSQIDAPTEFIASVLSRVREGRQELLVVFGAGLGMFPPKSVYGLEIVQEAIKDGWEYSYMIHNHTIQNHRDDPVPGVPVPSTTDIGFARNLANDYGLKAIRVTNGIYTFSSSIAELSELDAR</sequence>
<dbReference type="RefSeq" id="WP_143947104.1">
    <property type="nucleotide sequence ID" value="NZ_BAABMB010000004.1"/>
</dbReference>
<protein>
    <submittedName>
        <fullName evidence="1">Uncharacterized protein</fullName>
    </submittedName>
</protein>
<evidence type="ECO:0000313" key="1">
    <source>
        <dbReference type="EMBL" id="TSH97579.1"/>
    </source>
</evidence>
<dbReference type="Proteomes" id="UP000318405">
    <property type="component" value="Unassembled WGS sequence"/>
</dbReference>
<keyword evidence="2" id="KW-1185">Reference proteome</keyword>
<gene>
    <name evidence="1" type="ORF">FOZ76_05310</name>
</gene>
<accession>A0A556AXB4</accession>
<comment type="caution">
    <text evidence="1">The sequence shown here is derived from an EMBL/GenBank/DDBJ whole genome shotgun (WGS) entry which is preliminary data.</text>
</comment>
<dbReference type="EMBL" id="VLTJ01000008">
    <property type="protein sequence ID" value="TSH97579.1"/>
    <property type="molecule type" value="Genomic_DNA"/>
</dbReference>
<organism evidence="1 2">
    <name type="scientific">Verticiella sediminum</name>
    <dbReference type="NCBI Taxonomy" id="1247510"/>
    <lineage>
        <taxon>Bacteria</taxon>
        <taxon>Pseudomonadati</taxon>
        <taxon>Pseudomonadota</taxon>
        <taxon>Betaproteobacteria</taxon>
        <taxon>Burkholderiales</taxon>
        <taxon>Alcaligenaceae</taxon>
        <taxon>Verticiella</taxon>
    </lineage>
</organism>
<evidence type="ECO:0000313" key="2">
    <source>
        <dbReference type="Proteomes" id="UP000318405"/>
    </source>
</evidence>
<name>A0A556AXB4_9BURK</name>